<keyword evidence="1" id="KW-0812">Transmembrane</keyword>
<evidence type="ECO:0000256" key="1">
    <source>
        <dbReference type="SAM" id="Phobius"/>
    </source>
</evidence>
<dbReference type="EMBL" id="LIAE01010454">
    <property type="protein sequence ID" value="PAV60703.1"/>
    <property type="molecule type" value="Genomic_DNA"/>
</dbReference>
<keyword evidence="1" id="KW-1133">Transmembrane helix</keyword>
<keyword evidence="3" id="KW-1185">Reference proteome</keyword>
<keyword evidence="1" id="KW-0472">Membrane</keyword>
<feature type="transmembrane region" description="Helical" evidence="1">
    <location>
        <begin position="170"/>
        <end position="192"/>
    </location>
</feature>
<organism evidence="2 3">
    <name type="scientific">Diploscapter pachys</name>
    <dbReference type="NCBI Taxonomy" id="2018661"/>
    <lineage>
        <taxon>Eukaryota</taxon>
        <taxon>Metazoa</taxon>
        <taxon>Ecdysozoa</taxon>
        <taxon>Nematoda</taxon>
        <taxon>Chromadorea</taxon>
        <taxon>Rhabditida</taxon>
        <taxon>Rhabditina</taxon>
        <taxon>Rhabditomorpha</taxon>
        <taxon>Rhabditoidea</taxon>
        <taxon>Rhabditidae</taxon>
        <taxon>Diploscapter</taxon>
    </lineage>
</organism>
<dbReference type="PANTHER" id="PTHR34851">
    <property type="entry name" value="PROTEIN CBG05235-RELATED"/>
    <property type="match status" value="1"/>
</dbReference>
<feature type="transmembrane region" description="Helical" evidence="1">
    <location>
        <begin position="71"/>
        <end position="94"/>
    </location>
</feature>
<evidence type="ECO:0000313" key="2">
    <source>
        <dbReference type="EMBL" id="PAV60703.1"/>
    </source>
</evidence>
<comment type="caution">
    <text evidence="2">The sequence shown here is derived from an EMBL/GenBank/DDBJ whole genome shotgun (WGS) entry which is preliminary data.</text>
</comment>
<sequence length="221" mass="25596">MSANPSSDAENLLVERQNSFKNFDEKYMCWCKSVHVVKGAKIIGIICTIIHAISIYEAIRSTADQNFFDFFSGIETAMSFIEFPLTVLLLVGIFKEKPLFMIPFMVTSVFWILIYAIQLLLYILTIFFPGSFMSDRTEEHILAVTFTLHPQLDPGRVLENRGSEEKHGSIRLMAFLLVLLYGGLILIGYWFLDVVYKCYRYFNDKNRHNQSNNRLYPMNEA</sequence>
<feature type="transmembrane region" description="Helical" evidence="1">
    <location>
        <begin position="100"/>
        <end position="128"/>
    </location>
</feature>
<reference evidence="2 3" key="1">
    <citation type="journal article" date="2017" name="Curr. Biol.">
        <title>Genome architecture and evolution of a unichromosomal asexual nematode.</title>
        <authorList>
            <person name="Fradin H."/>
            <person name="Zegar C."/>
            <person name="Gutwein M."/>
            <person name="Lucas J."/>
            <person name="Kovtun M."/>
            <person name="Corcoran D."/>
            <person name="Baugh L.R."/>
            <person name="Kiontke K."/>
            <person name="Gunsalus K."/>
            <person name="Fitch D.H."/>
            <person name="Piano F."/>
        </authorList>
    </citation>
    <scope>NUCLEOTIDE SEQUENCE [LARGE SCALE GENOMIC DNA]</scope>
    <source>
        <strain evidence="2">PF1309</strain>
    </source>
</reference>
<dbReference type="Proteomes" id="UP000218231">
    <property type="component" value="Unassembled WGS sequence"/>
</dbReference>
<evidence type="ECO:0000313" key="3">
    <source>
        <dbReference type="Proteomes" id="UP000218231"/>
    </source>
</evidence>
<accession>A0A2A2JG43</accession>
<gene>
    <name evidence="2" type="ORF">WR25_02909</name>
</gene>
<feature type="transmembrane region" description="Helical" evidence="1">
    <location>
        <begin position="42"/>
        <end position="59"/>
    </location>
</feature>
<name>A0A2A2JG43_9BILA</name>
<protein>
    <submittedName>
        <fullName evidence="2">Uncharacterized protein</fullName>
    </submittedName>
</protein>
<dbReference type="AlphaFoldDB" id="A0A2A2JG43"/>
<proteinExistence type="predicted"/>